<comment type="caution">
    <text evidence="1">The sequence shown here is derived from an EMBL/GenBank/DDBJ whole genome shotgun (WGS) entry which is preliminary data.</text>
</comment>
<evidence type="ECO:0000313" key="1">
    <source>
        <dbReference type="EMBL" id="MBO2456866.1"/>
    </source>
</evidence>
<accession>A0ABS3RJG4</accession>
<dbReference type="EMBL" id="JAGEPF010000003">
    <property type="protein sequence ID" value="MBO2456866.1"/>
    <property type="molecule type" value="Genomic_DNA"/>
</dbReference>
<keyword evidence="2" id="KW-1185">Reference proteome</keyword>
<dbReference type="Proteomes" id="UP000680206">
    <property type="component" value="Unassembled WGS sequence"/>
</dbReference>
<gene>
    <name evidence="1" type="ORF">J4709_04570</name>
</gene>
<name>A0ABS3RJG4_9ACTN</name>
<dbReference type="RefSeq" id="WP_208237264.1">
    <property type="nucleotide sequence ID" value="NZ_JAGEPF010000003.1"/>
</dbReference>
<proteinExistence type="predicted"/>
<reference evidence="1 2" key="1">
    <citation type="submission" date="2021-03" db="EMBL/GenBank/DDBJ databases">
        <title>Actinomadura violae sp. nov., isolated from lichen in Thailand.</title>
        <authorList>
            <person name="Kanchanasin P."/>
            <person name="Saeng-In P."/>
            <person name="Phongsopitanun W."/>
            <person name="Yuki M."/>
            <person name="Kudo T."/>
            <person name="Ohkuma M."/>
            <person name="Tanasupawat S."/>
        </authorList>
    </citation>
    <scope>NUCLEOTIDE SEQUENCE [LARGE SCALE GENOMIC DNA]</scope>
    <source>
        <strain evidence="1 2">LCR2-06</strain>
    </source>
</reference>
<evidence type="ECO:0008006" key="3">
    <source>
        <dbReference type="Google" id="ProtNLM"/>
    </source>
</evidence>
<protein>
    <recommendedName>
        <fullName evidence="3">Transposase</fullName>
    </recommendedName>
</protein>
<organism evidence="1 2">
    <name type="scientific">Actinomadura violacea</name>
    <dbReference type="NCBI Taxonomy" id="2819934"/>
    <lineage>
        <taxon>Bacteria</taxon>
        <taxon>Bacillati</taxon>
        <taxon>Actinomycetota</taxon>
        <taxon>Actinomycetes</taxon>
        <taxon>Streptosporangiales</taxon>
        <taxon>Thermomonosporaceae</taxon>
        <taxon>Actinomadura</taxon>
    </lineage>
</organism>
<sequence>MNTANAPAPGAVRVGHARCSTDEQDVVVLTEQLPALGAPQDLIYIDRGFSGTIPSGASL</sequence>
<evidence type="ECO:0000313" key="2">
    <source>
        <dbReference type="Proteomes" id="UP000680206"/>
    </source>
</evidence>